<evidence type="ECO:0000259" key="1">
    <source>
        <dbReference type="Pfam" id="PF09995"/>
    </source>
</evidence>
<comment type="caution">
    <text evidence="2">The sequence shown here is derived from an EMBL/GenBank/DDBJ whole genome shotgun (WGS) entry which is preliminary data.</text>
</comment>
<evidence type="ECO:0000313" key="2">
    <source>
        <dbReference type="EMBL" id="MBB3049809.1"/>
    </source>
</evidence>
<dbReference type="AlphaFoldDB" id="A0A839RYZ9"/>
<reference evidence="2 3" key="1">
    <citation type="submission" date="2020-08" db="EMBL/GenBank/DDBJ databases">
        <title>Genomic Encyclopedia of Type Strains, Phase III (KMG-III): the genomes of soil and plant-associated and newly described type strains.</title>
        <authorList>
            <person name="Whitman W."/>
        </authorList>
    </citation>
    <scope>NUCLEOTIDE SEQUENCE [LARGE SCALE GENOMIC DNA]</scope>
    <source>
        <strain evidence="2 3">CECT 8577</strain>
    </source>
</reference>
<dbReference type="EMBL" id="JACHWU010000001">
    <property type="protein sequence ID" value="MBB3049809.1"/>
    <property type="molecule type" value="Genomic_DNA"/>
</dbReference>
<dbReference type="Pfam" id="PF09995">
    <property type="entry name" value="MPAB_Lcp_cat"/>
    <property type="match status" value="1"/>
</dbReference>
<proteinExistence type="predicted"/>
<dbReference type="GO" id="GO:0016491">
    <property type="term" value="F:oxidoreductase activity"/>
    <property type="evidence" value="ECO:0007669"/>
    <property type="project" value="InterPro"/>
</dbReference>
<dbReference type="InterPro" id="IPR018713">
    <property type="entry name" value="MPAB/Lcp_cat_dom"/>
</dbReference>
<dbReference type="RefSeq" id="WP_183647921.1">
    <property type="nucleotide sequence ID" value="NZ_JACHWU010000001.1"/>
</dbReference>
<feature type="domain" description="ER-bound oxygenase mpaB/mpaB'/Rubber oxygenase catalytic" evidence="1">
    <location>
        <begin position="122"/>
        <end position="357"/>
    </location>
</feature>
<sequence length="410" mass="45334">MSVDDERLPEPDFLRTGGFRLATRLYAPGDVRGTRRQLDTFREYAQTADPLADDLVALIERLPDGEGRALFERALTDGIDAIPDPPAELTAFFRHVEATPYWVDHARIDAGARAVVRTGLLGLFPLGDMALMGGYLSSRATKPLVGTGALIEDMAPKRLVETTNWWLDVTTPGALRTHEHGYAAALRVRLVHAHVRAAMNRRPDWDYDAWDRPINQVQTVGTLLLFSLVYVLGMQLLGVRYTDDERADIHHLWRYIGWLMGITDELLPATEDDSWRLLWLLATSEFIPDDDSKRLAAALLTAHEGVGEGRGALGSVLAQLSVRLHGSVSRLVLGKDNSDFLGLPNDPVAQGAVLAGAAANFAAESVRRVLPGATAVQERIGEFGRKQYQRRLGSVFRIDRTYARHMRAAA</sequence>
<accession>A0A839RYZ9</accession>
<dbReference type="PANTHER" id="PTHR37539">
    <property type="entry name" value="SECRETED PROTEIN-RELATED"/>
    <property type="match status" value="1"/>
</dbReference>
<dbReference type="InterPro" id="IPR037473">
    <property type="entry name" value="Lcp-like"/>
</dbReference>
<dbReference type="PANTHER" id="PTHR37539:SF1">
    <property type="entry name" value="ER-BOUND OXYGENASE MPAB_MPAB'_RUBBER OXYGENASE CATALYTIC DOMAIN-CONTAINING PROTEIN"/>
    <property type="match status" value="1"/>
</dbReference>
<evidence type="ECO:0000313" key="3">
    <source>
        <dbReference type="Proteomes" id="UP000550714"/>
    </source>
</evidence>
<keyword evidence="3" id="KW-1185">Reference proteome</keyword>
<organism evidence="2 3">
    <name type="scientific">Prauserella isguenensis</name>
    <dbReference type="NCBI Taxonomy" id="1470180"/>
    <lineage>
        <taxon>Bacteria</taxon>
        <taxon>Bacillati</taxon>
        <taxon>Actinomycetota</taxon>
        <taxon>Actinomycetes</taxon>
        <taxon>Pseudonocardiales</taxon>
        <taxon>Pseudonocardiaceae</taxon>
        <taxon>Prauserella</taxon>
    </lineage>
</organism>
<dbReference type="Proteomes" id="UP000550714">
    <property type="component" value="Unassembled WGS sequence"/>
</dbReference>
<gene>
    <name evidence="2" type="ORF">FHS23_000804</name>
</gene>
<name>A0A839RYZ9_9PSEU</name>
<protein>
    <recommendedName>
        <fullName evidence="1">ER-bound oxygenase mpaB/mpaB'/Rubber oxygenase catalytic domain-containing protein</fullName>
    </recommendedName>
</protein>